<keyword evidence="2" id="KW-1185">Reference proteome</keyword>
<accession>A0AAW0KQG7</accession>
<gene>
    <name evidence="1" type="primary">DSC1_4</name>
    <name evidence="1" type="ORF">CFP56_016096</name>
</gene>
<dbReference type="EMBL" id="PKMF04000252">
    <property type="protein sequence ID" value="KAK7840893.1"/>
    <property type="molecule type" value="Genomic_DNA"/>
</dbReference>
<protein>
    <submittedName>
        <fullName evidence="1">Disease resistance-like protein dsc1</fullName>
    </submittedName>
</protein>
<dbReference type="Proteomes" id="UP000237347">
    <property type="component" value="Unassembled WGS sequence"/>
</dbReference>
<dbReference type="GO" id="GO:0006952">
    <property type="term" value="P:defense response"/>
    <property type="evidence" value="ECO:0007669"/>
    <property type="project" value="InterPro"/>
</dbReference>
<dbReference type="PANTHER" id="PTHR11017">
    <property type="entry name" value="LEUCINE-RICH REPEAT-CONTAINING PROTEIN"/>
    <property type="match status" value="1"/>
</dbReference>
<evidence type="ECO:0000313" key="1">
    <source>
        <dbReference type="EMBL" id="KAK7840893.1"/>
    </source>
</evidence>
<name>A0AAW0KQG7_QUESU</name>
<organism evidence="1 2">
    <name type="scientific">Quercus suber</name>
    <name type="common">Cork oak</name>
    <dbReference type="NCBI Taxonomy" id="58331"/>
    <lineage>
        <taxon>Eukaryota</taxon>
        <taxon>Viridiplantae</taxon>
        <taxon>Streptophyta</taxon>
        <taxon>Embryophyta</taxon>
        <taxon>Tracheophyta</taxon>
        <taxon>Spermatophyta</taxon>
        <taxon>Magnoliopsida</taxon>
        <taxon>eudicotyledons</taxon>
        <taxon>Gunneridae</taxon>
        <taxon>Pentapetalae</taxon>
        <taxon>rosids</taxon>
        <taxon>fabids</taxon>
        <taxon>Fagales</taxon>
        <taxon>Fagaceae</taxon>
        <taxon>Quercus</taxon>
    </lineage>
</organism>
<proteinExistence type="predicted"/>
<reference evidence="1 2" key="1">
    <citation type="journal article" date="2018" name="Sci. Data">
        <title>The draft genome sequence of cork oak.</title>
        <authorList>
            <person name="Ramos A.M."/>
            <person name="Usie A."/>
            <person name="Barbosa P."/>
            <person name="Barros P.M."/>
            <person name="Capote T."/>
            <person name="Chaves I."/>
            <person name="Simoes F."/>
            <person name="Abreu I."/>
            <person name="Carrasquinho I."/>
            <person name="Faro C."/>
            <person name="Guimaraes J.B."/>
            <person name="Mendonca D."/>
            <person name="Nobrega F."/>
            <person name="Rodrigues L."/>
            <person name="Saibo N.J.M."/>
            <person name="Varela M.C."/>
            <person name="Egas C."/>
            <person name="Matos J."/>
            <person name="Miguel C.M."/>
            <person name="Oliveira M.M."/>
            <person name="Ricardo C.P."/>
            <person name="Goncalves S."/>
        </authorList>
    </citation>
    <scope>NUCLEOTIDE SEQUENCE [LARGE SCALE GENOMIC DNA]</scope>
    <source>
        <strain evidence="2">cv. HL8</strain>
    </source>
</reference>
<dbReference type="AlphaFoldDB" id="A0AAW0KQG7"/>
<dbReference type="InterPro" id="IPR044974">
    <property type="entry name" value="Disease_R_plants"/>
</dbReference>
<sequence length="85" mass="9648">MMLVSLEPTKLQLEAKCFEKMKNLKFLSVGNADICRGLEYLPNGLRVLDWLGFPLSSLPSNFHPQKLVGLNMPESRVVLDKLFKV</sequence>
<dbReference type="PANTHER" id="PTHR11017:SF573">
    <property type="entry name" value="ADP-RIBOSYL CYCLASE_CYCLIC ADP-RIBOSE HYDROLASE"/>
    <property type="match status" value="1"/>
</dbReference>
<comment type="caution">
    <text evidence="1">The sequence shown here is derived from an EMBL/GenBank/DDBJ whole genome shotgun (WGS) entry which is preliminary data.</text>
</comment>
<evidence type="ECO:0000313" key="2">
    <source>
        <dbReference type="Proteomes" id="UP000237347"/>
    </source>
</evidence>